<dbReference type="InterPro" id="IPR009057">
    <property type="entry name" value="Homeodomain-like_sf"/>
</dbReference>
<organism evidence="5 6">
    <name type="scientific">Gordonia oryzae</name>
    <dbReference type="NCBI Taxonomy" id="2487349"/>
    <lineage>
        <taxon>Bacteria</taxon>
        <taxon>Bacillati</taxon>
        <taxon>Actinomycetota</taxon>
        <taxon>Actinomycetes</taxon>
        <taxon>Mycobacteriales</taxon>
        <taxon>Gordoniaceae</taxon>
        <taxon>Gordonia</taxon>
    </lineage>
</organism>
<dbReference type="SUPFAM" id="SSF46689">
    <property type="entry name" value="Homeodomain-like"/>
    <property type="match status" value="1"/>
</dbReference>
<protein>
    <submittedName>
        <fullName evidence="5">AraC family transcriptional regulator</fullName>
    </submittedName>
</protein>
<dbReference type="InterPro" id="IPR035418">
    <property type="entry name" value="AraC-bd_2"/>
</dbReference>
<keyword evidence="6" id="KW-1185">Reference proteome</keyword>
<dbReference type="InterPro" id="IPR018060">
    <property type="entry name" value="HTH_AraC"/>
</dbReference>
<proteinExistence type="predicted"/>
<dbReference type="Gene3D" id="1.10.10.60">
    <property type="entry name" value="Homeodomain-like"/>
    <property type="match status" value="1"/>
</dbReference>
<sequence length="242" mass="25804">MIESDSCPDFLVCVVTEGQVEVRRNGRSAVVSGGAFVLMDLAAPFVFDAPTRFRQVVVRVPGRLVEGRLPEALAARVTARAFDPADDGASAIIGRVLTDMAATELPAATAVPFASSAISMLSATILESAPIVRPGDGYRAQDLARIEKVIADNLHDADLTVSDVARLSGMSLRNLQILAQGAGRTANGWLYEARIERAKHLLATTGDPVATISEYVGLRDVSHFGRLFRKQVGTSPGRFRTG</sequence>
<dbReference type="Pfam" id="PF12833">
    <property type="entry name" value="HTH_18"/>
    <property type="match status" value="1"/>
</dbReference>
<gene>
    <name evidence="5" type="ORF">EF294_07015</name>
</gene>
<dbReference type="AlphaFoldDB" id="A0A3N4HEQ1"/>
<dbReference type="GO" id="GO:0003700">
    <property type="term" value="F:DNA-binding transcription factor activity"/>
    <property type="evidence" value="ECO:0007669"/>
    <property type="project" value="InterPro"/>
</dbReference>
<dbReference type="Proteomes" id="UP000267536">
    <property type="component" value="Unassembled WGS sequence"/>
</dbReference>
<comment type="caution">
    <text evidence="5">The sequence shown here is derived from an EMBL/GenBank/DDBJ whole genome shotgun (WGS) entry which is preliminary data.</text>
</comment>
<feature type="domain" description="HTH araC/xylS-type" evidence="4">
    <location>
        <begin position="144"/>
        <end position="242"/>
    </location>
</feature>
<dbReference type="OrthoDB" id="4381942at2"/>
<dbReference type="Pfam" id="PF14525">
    <property type="entry name" value="AraC_binding_2"/>
    <property type="match status" value="1"/>
</dbReference>
<evidence type="ECO:0000313" key="6">
    <source>
        <dbReference type="Proteomes" id="UP000267536"/>
    </source>
</evidence>
<dbReference type="InterPro" id="IPR050204">
    <property type="entry name" value="AraC_XylS_family_regulators"/>
</dbReference>
<evidence type="ECO:0000256" key="1">
    <source>
        <dbReference type="ARBA" id="ARBA00023015"/>
    </source>
</evidence>
<dbReference type="EMBL" id="RKMH01000004">
    <property type="protein sequence ID" value="RPA64844.1"/>
    <property type="molecule type" value="Genomic_DNA"/>
</dbReference>
<dbReference type="InterPro" id="IPR018062">
    <property type="entry name" value="HTH_AraC-typ_CS"/>
</dbReference>
<evidence type="ECO:0000256" key="3">
    <source>
        <dbReference type="ARBA" id="ARBA00023163"/>
    </source>
</evidence>
<dbReference type="PANTHER" id="PTHR46796:SF6">
    <property type="entry name" value="ARAC SUBFAMILY"/>
    <property type="match status" value="1"/>
</dbReference>
<keyword evidence="1" id="KW-0805">Transcription regulation</keyword>
<dbReference type="SMART" id="SM00342">
    <property type="entry name" value="HTH_ARAC"/>
    <property type="match status" value="1"/>
</dbReference>
<dbReference type="PROSITE" id="PS01124">
    <property type="entry name" value="HTH_ARAC_FAMILY_2"/>
    <property type="match status" value="1"/>
</dbReference>
<accession>A0A3N4HEQ1</accession>
<name>A0A3N4HEQ1_9ACTN</name>
<dbReference type="GO" id="GO:0043565">
    <property type="term" value="F:sequence-specific DNA binding"/>
    <property type="evidence" value="ECO:0007669"/>
    <property type="project" value="InterPro"/>
</dbReference>
<dbReference type="PANTHER" id="PTHR46796">
    <property type="entry name" value="HTH-TYPE TRANSCRIPTIONAL ACTIVATOR RHAS-RELATED"/>
    <property type="match status" value="1"/>
</dbReference>
<dbReference type="PROSITE" id="PS00041">
    <property type="entry name" value="HTH_ARAC_FAMILY_1"/>
    <property type="match status" value="1"/>
</dbReference>
<reference evidence="5 6" key="1">
    <citation type="submission" date="2018-11" db="EMBL/GenBank/DDBJ databases">
        <title>Draft genome sequence of Gordonia sp. RS15-1S isolated from rice stems.</title>
        <authorList>
            <person name="Muangham S."/>
        </authorList>
    </citation>
    <scope>NUCLEOTIDE SEQUENCE [LARGE SCALE GENOMIC DNA]</scope>
    <source>
        <strain evidence="5 6">RS15-1S</strain>
    </source>
</reference>
<keyword evidence="2" id="KW-0238">DNA-binding</keyword>
<evidence type="ECO:0000256" key="2">
    <source>
        <dbReference type="ARBA" id="ARBA00023125"/>
    </source>
</evidence>
<keyword evidence="3" id="KW-0804">Transcription</keyword>
<evidence type="ECO:0000313" key="5">
    <source>
        <dbReference type="EMBL" id="RPA64844.1"/>
    </source>
</evidence>
<evidence type="ECO:0000259" key="4">
    <source>
        <dbReference type="PROSITE" id="PS01124"/>
    </source>
</evidence>